<sequence>MARFMVRVYFNNMVAINLFHEPTFNETVANFANPVHICALVAAMCSFSAKFYAADLESAAPGTADLLRAEAETHSPDRFIAMALKFVDEALVECDDEPPPSASCRPSSSPRTASSPRASTARPGASSACACASPTSSTCTSSTRWSPPARGRQRSSDPIRWRDAEEKRRAWWAVWEMDVFASTVRRTPTAIDWAHMETLLPVDDADWFRNEPAPSTFMEPDPVQRWKVLQETGNHSPKAWYLVINSLMKDAQIISSPRGVPFQPDLDQRRRAKSLCRKTKRLSTSAGPSPVEEARQRLAMLANSVQCFVLALPQHLRYRNQYLGFDPPVPGQVVSVRQLHCGIYNIYVMTQLARLMIHRYDMFGTHAASRQAGHADPDDPCVRQYFEAADNILMVVNRSCEDHIQHINPFLPSTIWLAAAVQLVRKYIGGPGINQGLIKSRFDVLYLTYKRCVEFWDTKTAMEQNLESLEMQLEGQQPTRTGGGKESSARQEARALSSGKERPADLGPPPSRERSSKRLAGADEQAGVDRGLEERPGTSSRSKDQTSHNPARTLPDTAETPPLPQFVPNSPRLPSS</sequence>
<evidence type="ECO:0000256" key="6">
    <source>
        <dbReference type="SAM" id="MobiDB-lite"/>
    </source>
</evidence>
<evidence type="ECO:0000313" key="8">
    <source>
        <dbReference type="EMBL" id="CAI4218727.1"/>
    </source>
</evidence>
<dbReference type="InterPro" id="IPR050815">
    <property type="entry name" value="TF_fung"/>
</dbReference>
<accession>A0A9P1MEW9</accession>
<evidence type="ECO:0000256" key="1">
    <source>
        <dbReference type="ARBA" id="ARBA00004123"/>
    </source>
</evidence>
<dbReference type="GO" id="GO:0006351">
    <property type="term" value="P:DNA-templated transcription"/>
    <property type="evidence" value="ECO:0007669"/>
    <property type="project" value="InterPro"/>
</dbReference>
<dbReference type="PANTHER" id="PTHR47338:SF10">
    <property type="entry name" value="TRANSCRIPTION FACTOR DOMAIN-CONTAINING PROTEIN-RELATED"/>
    <property type="match status" value="1"/>
</dbReference>
<evidence type="ECO:0000259" key="7">
    <source>
        <dbReference type="Pfam" id="PF04082"/>
    </source>
</evidence>
<keyword evidence="3" id="KW-0805">Transcription regulation</keyword>
<feature type="domain" description="Xylanolytic transcriptional activator regulatory" evidence="7">
    <location>
        <begin position="154"/>
        <end position="220"/>
    </location>
</feature>
<keyword evidence="9" id="KW-1185">Reference proteome</keyword>
<dbReference type="Proteomes" id="UP000838763">
    <property type="component" value="Unassembled WGS sequence"/>
</dbReference>
<feature type="compositionally biased region" description="Basic and acidic residues" evidence="6">
    <location>
        <begin position="530"/>
        <end position="546"/>
    </location>
</feature>
<feature type="region of interest" description="Disordered" evidence="6">
    <location>
        <begin position="97"/>
        <end position="158"/>
    </location>
</feature>
<keyword evidence="5" id="KW-0539">Nucleus</keyword>
<evidence type="ECO:0000256" key="2">
    <source>
        <dbReference type="ARBA" id="ARBA00022723"/>
    </source>
</evidence>
<dbReference type="AlphaFoldDB" id="A0A9P1MEW9"/>
<evidence type="ECO:0000313" key="9">
    <source>
        <dbReference type="Proteomes" id="UP000838763"/>
    </source>
</evidence>
<gene>
    <name evidence="8" type="ORF">PPNO1_LOCUS8302</name>
</gene>
<evidence type="ECO:0000256" key="5">
    <source>
        <dbReference type="ARBA" id="ARBA00023242"/>
    </source>
</evidence>
<dbReference type="GO" id="GO:0000981">
    <property type="term" value="F:DNA-binding transcription factor activity, RNA polymerase II-specific"/>
    <property type="evidence" value="ECO:0007669"/>
    <property type="project" value="InterPro"/>
</dbReference>
<dbReference type="OrthoDB" id="3862662at2759"/>
<keyword evidence="2" id="KW-0479">Metal-binding</keyword>
<feature type="region of interest" description="Disordered" evidence="6">
    <location>
        <begin position="473"/>
        <end position="576"/>
    </location>
</feature>
<comment type="subcellular location">
    <subcellularLocation>
        <location evidence="1">Nucleus</location>
    </subcellularLocation>
</comment>
<evidence type="ECO:0000256" key="4">
    <source>
        <dbReference type="ARBA" id="ARBA00023163"/>
    </source>
</evidence>
<name>A0A9P1MEW9_9PEZI</name>
<organism evidence="8 9">
    <name type="scientific">Parascedosporium putredinis</name>
    <dbReference type="NCBI Taxonomy" id="1442378"/>
    <lineage>
        <taxon>Eukaryota</taxon>
        <taxon>Fungi</taxon>
        <taxon>Dikarya</taxon>
        <taxon>Ascomycota</taxon>
        <taxon>Pezizomycotina</taxon>
        <taxon>Sordariomycetes</taxon>
        <taxon>Hypocreomycetidae</taxon>
        <taxon>Microascales</taxon>
        <taxon>Microascaceae</taxon>
        <taxon>Parascedosporium</taxon>
    </lineage>
</organism>
<dbReference type="Pfam" id="PF04082">
    <property type="entry name" value="Fungal_trans"/>
    <property type="match status" value="1"/>
</dbReference>
<dbReference type="GO" id="GO:0005634">
    <property type="term" value="C:nucleus"/>
    <property type="evidence" value="ECO:0007669"/>
    <property type="project" value="UniProtKB-SubCell"/>
</dbReference>
<dbReference type="InterPro" id="IPR007219">
    <property type="entry name" value="XnlR_reg_dom"/>
</dbReference>
<comment type="caution">
    <text evidence="8">The sequence shown here is derived from an EMBL/GenBank/DDBJ whole genome shotgun (WGS) entry which is preliminary data.</text>
</comment>
<protein>
    <recommendedName>
        <fullName evidence="7">Xylanolytic transcriptional activator regulatory domain-containing protein</fullName>
    </recommendedName>
</protein>
<dbReference type="CDD" id="cd12148">
    <property type="entry name" value="fungal_TF_MHR"/>
    <property type="match status" value="1"/>
</dbReference>
<proteinExistence type="predicted"/>
<dbReference type="GO" id="GO:0008270">
    <property type="term" value="F:zinc ion binding"/>
    <property type="evidence" value="ECO:0007669"/>
    <property type="project" value="InterPro"/>
</dbReference>
<dbReference type="GO" id="GO:0003677">
    <property type="term" value="F:DNA binding"/>
    <property type="evidence" value="ECO:0007669"/>
    <property type="project" value="InterPro"/>
</dbReference>
<evidence type="ECO:0000256" key="3">
    <source>
        <dbReference type="ARBA" id="ARBA00023015"/>
    </source>
</evidence>
<feature type="compositionally biased region" description="Low complexity" evidence="6">
    <location>
        <begin position="102"/>
        <end position="143"/>
    </location>
</feature>
<dbReference type="EMBL" id="CALLCH030000018">
    <property type="protein sequence ID" value="CAI4218727.1"/>
    <property type="molecule type" value="Genomic_DNA"/>
</dbReference>
<reference evidence="8" key="1">
    <citation type="submission" date="2022-11" db="EMBL/GenBank/DDBJ databases">
        <authorList>
            <person name="Scott C."/>
            <person name="Bruce N."/>
        </authorList>
    </citation>
    <scope>NUCLEOTIDE SEQUENCE</scope>
</reference>
<keyword evidence="4" id="KW-0804">Transcription</keyword>
<feature type="compositionally biased region" description="Basic and acidic residues" evidence="6">
    <location>
        <begin position="487"/>
        <end position="504"/>
    </location>
</feature>
<dbReference type="PANTHER" id="PTHR47338">
    <property type="entry name" value="ZN(II)2CYS6 TRANSCRIPTION FACTOR (EUROFUNG)-RELATED"/>
    <property type="match status" value="1"/>
</dbReference>